<dbReference type="Gene3D" id="1.10.8.60">
    <property type="match status" value="1"/>
</dbReference>
<keyword evidence="12" id="KW-0804">Transcription</keyword>
<dbReference type="InterPro" id="IPR001789">
    <property type="entry name" value="Sig_transdc_resp-reg_receiver"/>
</dbReference>
<evidence type="ECO:0000256" key="16">
    <source>
        <dbReference type="ARBA" id="ARBA00043886"/>
    </source>
</evidence>
<keyword evidence="3" id="KW-0963">Cytoplasm</keyword>
<evidence type="ECO:0000256" key="1">
    <source>
        <dbReference type="ARBA" id="ARBA00004496"/>
    </source>
</evidence>
<dbReference type="PROSITE" id="PS50045">
    <property type="entry name" value="SIGMA54_INTERACT_4"/>
    <property type="match status" value="1"/>
</dbReference>
<comment type="subcellular location">
    <subcellularLocation>
        <location evidence="1">Cytoplasm</location>
    </subcellularLocation>
</comment>
<feature type="domain" description="Response regulatory" evidence="19">
    <location>
        <begin position="20"/>
        <end position="136"/>
    </location>
</feature>
<dbReference type="InterPro" id="IPR011006">
    <property type="entry name" value="CheY-like_superfamily"/>
</dbReference>
<keyword evidence="9" id="KW-0805">Transcription regulation</keyword>
<comment type="caution">
    <text evidence="20">The sequence shown here is derived from an EMBL/GenBank/DDBJ whole genome shotgun (WGS) entry which is preliminary data.</text>
</comment>
<dbReference type="Gene3D" id="3.40.50.2300">
    <property type="match status" value="1"/>
</dbReference>
<evidence type="ECO:0000259" key="19">
    <source>
        <dbReference type="PROSITE" id="PS50110"/>
    </source>
</evidence>
<dbReference type="InterPro" id="IPR025943">
    <property type="entry name" value="Sigma_54_int_dom_ATP-bd_2"/>
</dbReference>
<evidence type="ECO:0000256" key="4">
    <source>
        <dbReference type="ARBA" id="ARBA00022491"/>
    </source>
</evidence>
<keyword evidence="6" id="KW-0547">Nucleotide-binding</keyword>
<keyword evidence="10" id="KW-0238">DNA-binding</keyword>
<comment type="function">
    <text evidence="16">Member of the two-component regulatory system NtrB/NtrC, which controls expression of the nitrogen-regulated (ntr) genes in response to nitrogen limitation. Phosphorylated NtrC binds directly to DNA and stimulates the formation of open promoter-sigma54-RNA polymerase complexes.</text>
</comment>
<dbReference type="Pfam" id="PF00158">
    <property type="entry name" value="Sigma54_activat"/>
    <property type="match status" value="1"/>
</dbReference>
<keyword evidence="21" id="KW-1185">Reference proteome</keyword>
<keyword evidence="11" id="KW-0010">Activator</keyword>
<keyword evidence="7" id="KW-0067">ATP-binding</keyword>
<keyword evidence="5 17" id="KW-0597">Phosphoprotein</keyword>
<evidence type="ECO:0000256" key="7">
    <source>
        <dbReference type="ARBA" id="ARBA00022840"/>
    </source>
</evidence>
<dbReference type="SMART" id="SM00382">
    <property type="entry name" value="AAA"/>
    <property type="match status" value="1"/>
</dbReference>
<dbReference type="Pfam" id="PF02954">
    <property type="entry name" value="HTH_8"/>
    <property type="match status" value="1"/>
</dbReference>
<dbReference type="CDD" id="cd00009">
    <property type="entry name" value="AAA"/>
    <property type="match status" value="1"/>
</dbReference>
<evidence type="ECO:0000256" key="5">
    <source>
        <dbReference type="ARBA" id="ARBA00022553"/>
    </source>
</evidence>
<evidence type="ECO:0000256" key="15">
    <source>
        <dbReference type="ARBA" id="ARBA00031910"/>
    </source>
</evidence>
<dbReference type="InterPro" id="IPR009057">
    <property type="entry name" value="Homeodomain-like_sf"/>
</dbReference>
<reference evidence="20 21" key="1">
    <citation type="submission" date="2020-01" db="EMBL/GenBank/DDBJ databases">
        <title>Genomes of bacteria type strains.</title>
        <authorList>
            <person name="Chen J."/>
            <person name="Zhu S."/>
            <person name="Yang J."/>
        </authorList>
    </citation>
    <scope>NUCLEOTIDE SEQUENCE [LARGE SCALE GENOMIC DNA]</scope>
    <source>
        <strain evidence="20 21">DSM 16655</strain>
    </source>
</reference>
<evidence type="ECO:0000256" key="12">
    <source>
        <dbReference type="ARBA" id="ARBA00023163"/>
    </source>
</evidence>
<feature type="modified residue" description="4-aspartylphosphate" evidence="17">
    <location>
        <position position="71"/>
    </location>
</feature>
<dbReference type="InterPro" id="IPR027417">
    <property type="entry name" value="P-loop_NTPase"/>
</dbReference>
<evidence type="ECO:0000256" key="14">
    <source>
        <dbReference type="ARBA" id="ARBA00029881"/>
    </source>
</evidence>
<evidence type="ECO:0000256" key="17">
    <source>
        <dbReference type="PROSITE-ProRule" id="PRU00169"/>
    </source>
</evidence>
<name>A0ABT1CKT8_9HYPH</name>
<keyword evidence="13" id="KW-0535">Nitrogen fixation</keyword>
<dbReference type="PROSITE" id="PS50110">
    <property type="entry name" value="RESPONSE_REGULATORY"/>
    <property type="match status" value="1"/>
</dbReference>
<dbReference type="SUPFAM" id="SSF46689">
    <property type="entry name" value="Homeodomain-like"/>
    <property type="match status" value="1"/>
</dbReference>
<evidence type="ECO:0000313" key="20">
    <source>
        <dbReference type="EMBL" id="MCO6406819.1"/>
    </source>
</evidence>
<dbReference type="PRINTS" id="PR01590">
    <property type="entry name" value="HTHFIS"/>
</dbReference>
<dbReference type="SMART" id="SM00448">
    <property type="entry name" value="REC"/>
    <property type="match status" value="1"/>
</dbReference>
<dbReference type="Gene3D" id="1.10.10.60">
    <property type="entry name" value="Homeodomain-like"/>
    <property type="match status" value="1"/>
</dbReference>
<evidence type="ECO:0000256" key="11">
    <source>
        <dbReference type="ARBA" id="ARBA00023159"/>
    </source>
</evidence>
<gene>
    <name evidence="20" type="ORF">GTW23_01420</name>
</gene>
<dbReference type="PANTHER" id="PTHR32071">
    <property type="entry name" value="TRANSCRIPTIONAL REGULATORY PROTEIN"/>
    <property type="match status" value="1"/>
</dbReference>
<dbReference type="EMBL" id="JAAAML010000001">
    <property type="protein sequence ID" value="MCO6406819.1"/>
    <property type="molecule type" value="Genomic_DNA"/>
</dbReference>
<evidence type="ECO:0000256" key="8">
    <source>
        <dbReference type="ARBA" id="ARBA00023012"/>
    </source>
</evidence>
<dbReference type="SUPFAM" id="SSF52540">
    <property type="entry name" value="P-loop containing nucleoside triphosphate hydrolases"/>
    <property type="match status" value="1"/>
</dbReference>
<protein>
    <recommendedName>
        <fullName evidence="2">DNA-binding transcriptional regulator NtrC</fullName>
    </recommendedName>
    <alternativeName>
        <fullName evidence="14">Nitrogen regulation protein NR(I)</fullName>
    </alternativeName>
    <alternativeName>
        <fullName evidence="15">Nitrogen regulator I</fullName>
    </alternativeName>
</protein>
<evidence type="ECO:0000259" key="18">
    <source>
        <dbReference type="PROSITE" id="PS50045"/>
    </source>
</evidence>
<dbReference type="InterPro" id="IPR002078">
    <property type="entry name" value="Sigma_54_int"/>
</dbReference>
<evidence type="ECO:0000256" key="2">
    <source>
        <dbReference type="ARBA" id="ARBA00019059"/>
    </source>
</evidence>
<dbReference type="InterPro" id="IPR058031">
    <property type="entry name" value="AAA_lid_NorR"/>
</dbReference>
<accession>A0ABT1CKT8</accession>
<sequence>MVRPLDDSTGNEETRSVSKRILIVDDDPVQRRLLKAAAEKAGYEVELANEGRSALARLVEPDHELAAVVLDLMMPEMGGLEVLERLSAVGSTIPVVVQTGQGGIETVVKAMRAGAFDFVVKPVSPERLTLALGNALKAARITSSQIPSPRHVGFNGIVAASPAMERVISLGKRAAASTIPVVLEGESGVGKEMIAHAIQSESIRRNKPFVTVNCGAIPENLVESILFGHEKGAFTGATERHAGKFTEADGGTLFLDEVGELPLEIQVKLLRAVQMGEIETVGSRMPRKVDIRLISATNKDLIEEVKAGRFREDLYYRLNVFPIHVPALRKRKEDIPQLVRHFTERFAGAIGGKRIRSIAPDAMALLTAHDWPGNIRELENAIHRAIVLCDGETLTADLFPQIAAQIPGYKLDGLEAGDETQAVSLQAPQGPGLAQREEAAHADPTADPVLAEPSFPVDTGMPAVNAVTPEGEVRRLAEVEEELIRFALSFYRGQMSEVARRLGIGRSTLYRKLKDYAINPDDPDQEAA</sequence>
<evidence type="ECO:0000256" key="3">
    <source>
        <dbReference type="ARBA" id="ARBA00022490"/>
    </source>
</evidence>
<dbReference type="PROSITE" id="PS00675">
    <property type="entry name" value="SIGMA54_INTERACT_1"/>
    <property type="match status" value="1"/>
</dbReference>
<proteinExistence type="predicted"/>
<dbReference type="PROSITE" id="PS00688">
    <property type="entry name" value="SIGMA54_INTERACT_3"/>
    <property type="match status" value="1"/>
</dbReference>
<evidence type="ECO:0000256" key="9">
    <source>
        <dbReference type="ARBA" id="ARBA00023015"/>
    </source>
</evidence>
<keyword evidence="8" id="KW-0902">Two-component regulatory system</keyword>
<keyword evidence="4" id="KW-0678">Repressor</keyword>
<dbReference type="InterPro" id="IPR025944">
    <property type="entry name" value="Sigma_54_int_dom_CS"/>
</dbReference>
<dbReference type="Gene3D" id="3.40.50.300">
    <property type="entry name" value="P-loop containing nucleotide triphosphate hydrolases"/>
    <property type="match status" value="1"/>
</dbReference>
<dbReference type="Pfam" id="PF25601">
    <property type="entry name" value="AAA_lid_14"/>
    <property type="match status" value="1"/>
</dbReference>
<organism evidence="20 21">
    <name type="scientific">Hoeflea alexandrii</name>
    <dbReference type="NCBI Taxonomy" id="288436"/>
    <lineage>
        <taxon>Bacteria</taxon>
        <taxon>Pseudomonadati</taxon>
        <taxon>Pseudomonadota</taxon>
        <taxon>Alphaproteobacteria</taxon>
        <taxon>Hyphomicrobiales</taxon>
        <taxon>Rhizobiaceae</taxon>
        <taxon>Hoeflea</taxon>
    </lineage>
</organism>
<dbReference type="SUPFAM" id="SSF52172">
    <property type="entry name" value="CheY-like"/>
    <property type="match status" value="1"/>
</dbReference>
<dbReference type="Proteomes" id="UP001320715">
    <property type="component" value="Unassembled WGS sequence"/>
</dbReference>
<evidence type="ECO:0000256" key="13">
    <source>
        <dbReference type="ARBA" id="ARBA00023231"/>
    </source>
</evidence>
<dbReference type="InterPro" id="IPR025662">
    <property type="entry name" value="Sigma_54_int_dom_ATP-bd_1"/>
</dbReference>
<dbReference type="PANTHER" id="PTHR32071:SF95">
    <property type="entry name" value="DNA-BINDING TRANSCRIPTIONAL REGULATOR NTRC"/>
    <property type="match status" value="1"/>
</dbReference>
<evidence type="ECO:0000313" key="21">
    <source>
        <dbReference type="Proteomes" id="UP001320715"/>
    </source>
</evidence>
<dbReference type="InterPro" id="IPR003593">
    <property type="entry name" value="AAA+_ATPase"/>
</dbReference>
<dbReference type="Pfam" id="PF00072">
    <property type="entry name" value="Response_reg"/>
    <property type="match status" value="1"/>
</dbReference>
<feature type="domain" description="Sigma-54 factor interaction" evidence="18">
    <location>
        <begin position="157"/>
        <end position="387"/>
    </location>
</feature>
<dbReference type="InterPro" id="IPR002197">
    <property type="entry name" value="HTH_Fis"/>
</dbReference>
<dbReference type="PROSITE" id="PS00676">
    <property type="entry name" value="SIGMA54_INTERACT_2"/>
    <property type="match status" value="1"/>
</dbReference>
<evidence type="ECO:0000256" key="6">
    <source>
        <dbReference type="ARBA" id="ARBA00022741"/>
    </source>
</evidence>
<evidence type="ECO:0000256" key="10">
    <source>
        <dbReference type="ARBA" id="ARBA00023125"/>
    </source>
</evidence>